<organism evidence="2 3">
    <name type="scientific">Cohnella zeiphila</name>
    <dbReference type="NCBI Taxonomy" id="2761120"/>
    <lineage>
        <taxon>Bacteria</taxon>
        <taxon>Bacillati</taxon>
        <taxon>Bacillota</taxon>
        <taxon>Bacilli</taxon>
        <taxon>Bacillales</taxon>
        <taxon>Paenibacillaceae</taxon>
        <taxon>Cohnella</taxon>
    </lineage>
</organism>
<name>A0A7X0SGT8_9BACL</name>
<evidence type="ECO:0000313" key="2">
    <source>
        <dbReference type="EMBL" id="MBB6729702.1"/>
    </source>
</evidence>
<keyword evidence="3" id="KW-1185">Reference proteome</keyword>
<evidence type="ECO:0000256" key="1">
    <source>
        <dbReference type="SAM" id="MobiDB-lite"/>
    </source>
</evidence>
<evidence type="ECO:0000313" key="3">
    <source>
        <dbReference type="Proteomes" id="UP000564644"/>
    </source>
</evidence>
<protein>
    <submittedName>
        <fullName evidence="2">YqzL family protein</fullName>
    </submittedName>
</protein>
<reference evidence="2 3" key="1">
    <citation type="submission" date="2020-08" db="EMBL/GenBank/DDBJ databases">
        <title>Cohnella phylogeny.</title>
        <authorList>
            <person name="Dunlap C."/>
        </authorList>
    </citation>
    <scope>NUCLEOTIDE SEQUENCE [LARGE SCALE GENOMIC DNA]</scope>
    <source>
        <strain evidence="2 3">CBP 2801</strain>
    </source>
</reference>
<dbReference type="InterPro" id="IPR025617">
    <property type="entry name" value="YqzL"/>
</dbReference>
<gene>
    <name evidence="2" type="ORF">H7C18_02180</name>
</gene>
<dbReference type="Pfam" id="PF14006">
    <property type="entry name" value="YqzL"/>
    <property type="match status" value="1"/>
</dbReference>
<sequence>MRDFTWHVFTQTGDIEAYLLYKEMNKLGTGGEEPPGAPDSPEGDSAVEPASP</sequence>
<dbReference type="RefSeq" id="WP_185127368.1">
    <property type="nucleotide sequence ID" value="NZ_JACJVO010000002.1"/>
</dbReference>
<dbReference type="Proteomes" id="UP000564644">
    <property type="component" value="Unassembled WGS sequence"/>
</dbReference>
<proteinExistence type="predicted"/>
<comment type="caution">
    <text evidence="2">The sequence shown here is derived from an EMBL/GenBank/DDBJ whole genome shotgun (WGS) entry which is preliminary data.</text>
</comment>
<dbReference type="EMBL" id="JACJVO010000002">
    <property type="protein sequence ID" value="MBB6729702.1"/>
    <property type="molecule type" value="Genomic_DNA"/>
</dbReference>
<accession>A0A7X0SGT8</accession>
<dbReference type="AlphaFoldDB" id="A0A7X0SGT8"/>
<feature type="region of interest" description="Disordered" evidence="1">
    <location>
        <begin position="26"/>
        <end position="52"/>
    </location>
</feature>